<evidence type="ECO:0000256" key="4">
    <source>
        <dbReference type="ARBA" id="ARBA00022840"/>
    </source>
</evidence>
<dbReference type="Gene3D" id="3.40.50.300">
    <property type="entry name" value="P-loop containing nucleotide triphosphate hydrolases"/>
    <property type="match status" value="2"/>
</dbReference>
<keyword evidence="3 7" id="KW-0347">Helicase</keyword>
<dbReference type="GO" id="GO:0004386">
    <property type="term" value="F:helicase activity"/>
    <property type="evidence" value="ECO:0007669"/>
    <property type="project" value="UniProtKB-KW"/>
</dbReference>
<dbReference type="GO" id="GO:0003676">
    <property type="term" value="F:nucleic acid binding"/>
    <property type="evidence" value="ECO:0007669"/>
    <property type="project" value="InterPro"/>
</dbReference>
<dbReference type="GO" id="GO:0005524">
    <property type="term" value="F:ATP binding"/>
    <property type="evidence" value="ECO:0007669"/>
    <property type="project" value="UniProtKB-KW"/>
</dbReference>
<evidence type="ECO:0000313" key="7">
    <source>
        <dbReference type="EMBL" id="QGH62935.1"/>
    </source>
</evidence>
<reference evidence="7 8" key="1">
    <citation type="submission" date="2019-11" db="EMBL/GenBank/DDBJ databases">
        <title>The Phosphoenolpyruvate Phosphotransferase System Regulates Serratia proteamaculans 336X Biofilm Formation and Wheat Roots colonization.</title>
        <authorList>
            <person name="Liu F."/>
        </authorList>
    </citation>
    <scope>NUCLEOTIDE SEQUENCE [LARGE SCALE GENOMIC DNA]</scope>
    <source>
        <strain evidence="7 8">336X</strain>
    </source>
</reference>
<dbReference type="PROSITE" id="PS51192">
    <property type="entry name" value="HELICASE_ATP_BIND_1"/>
    <property type="match status" value="1"/>
</dbReference>
<keyword evidence="4" id="KW-0067">ATP-binding</keyword>
<evidence type="ECO:0000313" key="8">
    <source>
        <dbReference type="Proteomes" id="UP000381260"/>
    </source>
</evidence>
<dbReference type="PANTHER" id="PTHR47961">
    <property type="entry name" value="DNA POLYMERASE THETA, PUTATIVE (AFU_ORTHOLOGUE AFUA_1G05260)-RELATED"/>
    <property type="match status" value="1"/>
</dbReference>
<dbReference type="RefSeq" id="WP_153859741.1">
    <property type="nucleotide sequence ID" value="NZ_CP045913.1"/>
</dbReference>
<proteinExistence type="predicted"/>
<dbReference type="InterPro" id="IPR001650">
    <property type="entry name" value="Helicase_C-like"/>
</dbReference>
<dbReference type="SMART" id="SM00490">
    <property type="entry name" value="HELICc"/>
    <property type="match status" value="1"/>
</dbReference>
<evidence type="ECO:0000256" key="3">
    <source>
        <dbReference type="ARBA" id="ARBA00022806"/>
    </source>
</evidence>
<gene>
    <name evidence="7" type="ORF">GHV41_19785</name>
</gene>
<evidence type="ECO:0000256" key="2">
    <source>
        <dbReference type="ARBA" id="ARBA00022801"/>
    </source>
</evidence>
<accession>A0A5Q2VG40</accession>
<evidence type="ECO:0000256" key="1">
    <source>
        <dbReference type="ARBA" id="ARBA00022741"/>
    </source>
</evidence>
<dbReference type="InterPro" id="IPR027417">
    <property type="entry name" value="P-loop_NTPase"/>
</dbReference>
<dbReference type="InterPro" id="IPR011545">
    <property type="entry name" value="DEAD/DEAH_box_helicase_dom"/>
</dbReference>
<dbReference type="SUPFAM" id="SSF52540">
    <property type="entry name" value="P-loop containing nucleoside triphosphate hydrolases"/>
    <property type="match status" value="1"/>
</dbReference>
<feature type="domain" description="Helicase ATP-binding" evidence="5">
    <location>
        <begin position="110"/>
        <end position="232"/>
    </location>
</feature>
<keyword evidence="2" id="KW-0378">Hydrolase</keyword>
<name>A0A5Q2VG40_SERPR</name>
<protein>
    <submittedName>
        <fullName evidence="7">DEAD/DEAH box helicase</fullName>
    </submittedName>
</protein>
<evidence type="ECO:0000259" key="5">
    <source>
        <dbReference type="PROSITE" id="PS51192"/>
    </source>
</evidence>
<dbReference type="Proteomes" id="UP000381260">
    <property type="component" value="Chromosome"/>
</dbReference>
<dbReference type="Pfam" id="PF00271">
    <property type="entry name" value="Helicase_C"/>
    <property type="match status" value="1"/>
</dbReference>
<dbReference type="SMART" id="SM00487">
    <property type="entry name" value="DEXDc"/>
    <property type="match status" value="1"/>
</dbReference>
<evidence type="ECO:0000259" key="6">
    <source>
        <dbReference type="PROSITE" id="PS51194"/>
    </source>
</evidence>
<dbReference type="GO" id="GO:0016787">
    <property type="term" value="F:hydrolase activity"/>
    <property type="evidence" value="ECO:0007669"/>
    <property type="project" value="UniProtKB-KW"/>
</dbReference>
<keyword evidence="1" id="KW-0547">Nucleotide-binding</keyword>
<dbReference type="AlphaFoldDB" id="A0A5Q2VG40"/>
<sequence>MNNDYEKMIEAITSNVEFNSFRYLQVANRLLSNPAQQNKGRELIIRALDRKSNFHSHFEILRAMVRKSGLYPYLFSEFSNLSFSDKLATEVYKSPHSEGFIFHAMQLRIYNLIVSKKNVVLSAPTSMGKSAIIDSLIASGEFNNIVIVVPTIALIDETRRRISKLFSDCFQIIYHSAQKSKAGRKIFILTQERVNERDDFDNIDIFIIDEFYKLAFKAKKDKIDYDERVISLNVALSKLLSISKQFYMIGPNIDFIRGLGRLKNDYVFLSSNFNTVALNVFEYKVRPNDIIEKDRLVNDIIKMNDGQFIIYCKSPKSAEHISNELINGGISFGSDESEYTDWLSKYYSPHWQYIKSIRNGLGLHYGTLPRAIQQYTIELFNSKKIKVLICTSTIIEGVNTNAQHVIIYDNRDGNSSIDKFTHNNIKGRAGRMRQYFVGNVHCLEVPPESSARDSIVDIPIGLQDELTPLNLIAGIESEHVDERSEYRLGEYLNETKLPLDIIKKHSSYPVEIINDLFMALMDLSEIELSAMCFKRYPDKRAMSIISLGLQKTSFNSLRRNGISIEIDSISGLLYSYLNASSHQDYFDSQLKRIFDIHQNQGDEVISEGINRELKIIRNIFSYTVPKSLALQQDIVNYIIKTKYLTLSADYSFIINTFEKYHLPGNVSALEEMGIPIQSLQKIHFPVDFVLDVDKLLVYIKSTYMNNSMLSNIEKKLIQRALVV</sequence>
<dbReference type="PANTHER" id="PTHR47961:SF6">
    <property type="entry name" value="DNA-DIRECTED DNA POLYMERASE"/>
    <property type="match status" value="1"/>
</dbReference>
<dbReference type="PROSITE" id="PS51194">
    <property type="entry name" value="HELICASE_CTER"/>
    <property type="match status" value="1"/>
</dbReference>
<dbReference type="InterPro" id="IPR050474">
    <property type="entry name" value="Hel308_SKI2-like"/>
</dbReference>
<dbReference type="EMBL" id="CP045913">
    <property type="protein sequence ID" value="QGH62935.1"/>
    <property type="molecule type" value="Genomic_DNA"/>
</dbReference>
<organism evidence="7 8">
    <name type="scientific">Serratia proteamaculans</name>
    <dbReference type="NCBI Taxonomy" id="28151"/>
    <lineage>
        <taxon>Bacteria</taxon>
        <taxon>Pseudomonadati</taxon>
        <taxon>Pseudomonadota</taxon>
        <taxon>Gammaproteobacteria</taxon>
        <taxon>Enterobacterales</taxon>
        <taxon>Yersiniaceae</taxon>
        <taxon>Serratia</taxon>
    </lineage>
</organism>
<feature type="domain" description="Helicase C-terminal" evidence="6">
    <location>
        <begin position="295"/>
        <end position="475"/>
    </location>
</feature>
<dbReference type="InterPro" id="IPR014001">
    <property type="entry name" value="Helicase_ATP-bd"/>
</dbReference>
<dbReference type="Pfam" id="PF00270">
    <property type="entry name" value="DEAD"/>
    <property type="match status" value="1"/>
</dbReference>